<accession>A0A248ULI4</accession>
<organism evidence="1 2">
    <name type="scientific">Ochrobactrum quorumnocens</name>
    <dbReference type="NCBI Taxonomy" id="271865"/>
    <lineage>
        <taxon>Bacteria</taxon>
        <taxon>Pseudomonadati</taxon>
        <taxon>Pseudomonadota</taxon>
        <taxon>Alphaproteobacteria</taxon>
        <taxon>Hyphomicrobiales</taxon>
        <taxon>Brucellaceae</taxon>
        <taxon>Brucella/Ochrobactrum group</taxon>
        <taxon>Ochrobactrum</taxon>
    </lineage>
</organism>
<dbReference type="EMBL" id="CP022604">
    <property type="protein sequence ID" value="ASV87241.1"/>
    <property type="molecule type" value="Genomic_DNA"/>
</dbReference>
<dbReference type="OrthoDB" id="8453074at2"/>
<dbReference type="Proteomes" id="UP000215256">
    <property type="component" value="Chromosome 1"/>
</dbReference>
<dbReference type="AlphaFoldDB" id="A0A248ULI4"/>
<reference evidence="1 2" key="1">
    <citation type="submission" date="2017-07" db="EMBL/GenBank/DDBJ databases">
        <title>Phylogenetic study on the rhizospheric bacterium Ochrobactrum sp. A44.</title>
        <authorList>
            <person name="Krzyzanowska D.M."/>
            <person name="Ossowicki A."/>
            <person name="Rajewska M."/>
            <person name="Maciag T."/>
            <person name="Kaczynski Z."/>
            <person name="Czerwicka M."/>
            <person name="Jafra S."/>
        </authorList>
    </citation>
    <scope>NUCLEOTIDE SEQUENCE [LARGE SCALE GENOMIC DNA]</scope>
    <source>
        <strain evidence="1 2">A44</strain>
    </source>
</reference>
<evidence type="ECO:0000313" key="2">
    <source>
        <dbReference type="Proteomes" id="UP000215256"/>
    </source>
</evidence>
<dbReference type="RefSeq" id="WP_095446566.1">
    <property type="nucleotide sequence ID" value="NZ_CP022604.1"/>
</dbReference>
<gene>
    <name evidence="1" type="ORF">CES85_1038</name>
</gene>
<name>A0A248ULI4_9HYPH</name>
<evidence type="ECO:0000313" key="1">
    <source>
        <dbReference type="EMBL" id="ASV87241.1"/>
    </source>
</evidence>
<dbReference type="KEGG" id="och:CES85_1038"/>
<protein>
    <submittedName>
        <fullName evidence="1">Uncharacterized protein</fullName>
    </submittedName>
</protein>
<proteinExistence type="predicted"/>
<sequence>MTTKAKPTETEIRYAIEYALRSETVTAEVSDGCGGSTHKVVYMATSDLEPFVMRMLQELQVI</sequence>